<dbReference type="GO" id="GO:0016413">
    <property type="term" value="F:O-acetyltransferase activity"/>
    <property type="evidence" value="ECO:0007669"/>
    <property type="project" value="TreeGrafter"/>
</dbReference>
<proteinExistence type="inferred from homology"/>
<dbReference type="EMBL" id="JABCAG010000116">
    <property type="protein sequence ID" value="NMP59868.1"/>
    <property type="molecule type" value="Genomic_DNA"/>
</dbReference>
<accession>A0A1V2UAS8</accession>
<reference evidence="10 11" key="1">
    <citation type="submission" date="2016-12" db="EMBL/GenBank/DDBJ databases">
        <authorList>
            <person name="Song W.-J."/>
            <person name="Kurnit D.M."/>
        </authorList>
    </citation>
    <scope>NUCLEOTIDE SEQUENCE [LARGE SCALE GENOMIC DNA]</scope>
    <source>
        <strain evidence="10 11">CGB1038-1_S1</strain>
    </source>
</reference>
<reference evidence="9 12" key="2">
    <citation type="submission" date="2020-04" db="EMBL/GenBank/DDBJ databases">
        <authorList>
            <person name="Abaymova A."/>
            <person name="Teymurazov M."/>
            <person name="Tazyna O."/>
            <person name="Chatushin Y."/>
            <person name="Svetoch E."/>
            <person name="Pereligyn V."/>
            <person name="Pohylenko V."/>
            <person name="Platonov M."/>
            <person name="Kartsev N."/>
            <person name="Skryabin Y."/>
            <person name="Sizova A."/>
            <person name="Solomentsev V."/>
            <person name="Kislichkina A."/>
            <person name="Bogun A."/>
        </authorList>
    </citation>
    <scope>NUCLEOTIDE SEQUENCE [LARGE SCALE GENOMIC DNA]</scope>
    <source>
        <strain evidence="9">SCPM-O-B-8398</strain>
        <strain evidence="12">SCPM-O-B-8398 (E28)</strain>
    </source>
</reference>
<gene>
    <name evidence="10" type="ORF">BTN92_15530</name>
    <name evidence="9" type="ORF">HI921_15715</name>
</gene>
<dbReference type="Pfam" id="PF01757">
    <property type="entry name" value="Acyl_transf_3"/>
    <property type="match status" value="1"/>
</dbReference>
<evidence type="ECO:0000256" key="6">
    <source>
        <dbReference type="ARBA" id="ARBA00023136"/>
    </source>
</evidence>
<evidence type="ECO:0000259" key="8">
    <source>
        <dbReference type="Pfam" id="PF01757"/>
    </source>
</evidence>
<feature type="domain" description="Acyltransferase 3" evidence="8">
    <location>
        <begin position="4"/>
        <end position="320"/>
    </location>
</feature>
<dbReference type="PANTHER" id="PTHR40074:SF2">
    <property type="entry name" value="O-ACETYLTRANSFERASE WECH"/>
    <property type="match status" value="1"/>
</dbReference>
<comment type="caution">
    <text evidence="10">The sequence shown here is derived from an EMBL/GenBank/DDBJ whole genome shotgun (WGS) entry which is preliminary data.</text>
</comment>
<feature type="transmembrane region" description="Helical" evidence="7">
    <location>
        <begin position="172"/>
        <end position="193"/>
    </location>
</feature>
<feature type="transmembrane region" description="Helical" evidence="7">
    <location>
        <begin position="119"/>
        <end position="140"/>
    </location>
</feature>
<feature type="transmembrane region" description="Helical" evidence="7">
    <location>
        <begin position="76"/>
        <end position="99"/>
    </location>
</feature>
<evidence type="ECO:0000256" key="7">
    <source>
        <dbReference type="SAM" id="Phobius"/>
    </source>
</evidence>
<dbReference type="PANTHER" id="PTHR40074">
    <property type="entry name" value="O-ACETYLTRANSFERASE WECH"/>
    <property type="match status" value="1"/>
</dbReference>
<evidence type="ECO:0000313" key="11">
    <source>
        <dbReference type="Proteomes" id="UP000189299"/>
    </source>
</evidence>
<dbReference type="RefSeq" id="WP_077152138.1">
    <property type="nucleotide sequence ID" value="NZ_CABMMO010000023.1"/>
</dbReference>
<evidence type="ECO:0000313" key="10">
    <source>
        <dbReference type="EMBL" id="ONN40268.1"/>
    </source>
</evidence>
<evidence type="ECO:0000313" key="12">
    <source>
        <dbReference type="Proteomes" id="UP000557857"/>
    </source>
</evidence>
<evidence type="ECO:0000256" key="1">
    <source>
        <dbReference type="ARBA" id="ARBA00004651"/>
    </source>
</evidence>
<dbReference type="GO" id="GO:0005886">
    <property type="term" value="C:plasma membrane"/>
    <property type="evidence" value="ECO:0007669"/>
    <property type="project" value="UniProtKB-SubCell"/>
</dbReference>
<evidence type="ECO:0000313" key="9">
    <source>
        <dbReference type="EMBL" id="NMP59868.1"/>
    </source>
</evidence>
<name>A0A1V2UAS8_ENTMU</name>
<evidence type="ECO:0000256" key="2">
    <source>
        <dbReference type="ARBA" id="ARBA00007400"/>
    </source>
</evidence>
<organism evidence="10 11">
    <name type="scientific">Enterococcus mundtii</name>
    <dbReference type="NCBI Taxonomy" id="53346"/>
    <lineage>
        <taxon>Bacteria</taxon>
        <taxon>Bacillati</taxon>
        <taxon>Bacillota</taxon>
        <taxon>Bacilli</taxon>
        <taxon>Lactobacillales</taxon>
        <taxon>Enterococcaceae</taxon>
        <taxon>Enterococcus</taxon>
    </lineage>
</organism>
<feature type="transmembrane region" description="Helical" evidence="7">
    <location>
        <begin position="205"/>
        <end position="225"/>
    </location>
</feature>
<dbReference type="Proteomes" id="UP000189299">
    <property type="component" value="Unassembled WGS sequence"/>
</dbReference>
<dbReference type="AlphaFoldDB" id="A0A1V2UAS8"/>
<keyword evidence="6 7" id="KW-0472">Membrane</keyword>
<keyword evidence="3" id="KW-1003">Cell membrane</keyword>
<feature type="transmembrane region" description="Helical" evidence="7">
    <location>
        <begin position="41"/>
        <end position="64"/>
    </location>
</feature>
<evidence type="ECO:0000256" key="4">
    <source>
        <dbReference type="ARBA" id="ARBA00022692"/>
    </source>
</evidence>
<dbReference type="OrthoDB" id="2234896at2"/>
<keyword evidence="9" id="KW-0808">Transferase</keyword>
<keyword evidence="4 7" id="KW-0812">Transmembrane</keyword>
<protein>
    <submittedName>
        <fullName evidence="9">Acyltransferase family protein</fullName>
    </submittedName>
</protein>
<dbReference type="GO" id="GO:0009246">
    <property type="term" value="P:enterobacterial common antigen biosynthetic process"/>
    <property type="evidence" value="ECO:0007669"/>
    <property type="project" value="TreeGrafter"/>
</dbReference>
<feature type="transmembrane region" description="Helical" evidence="7">
    <location>
        <begin position="147"/>
        <end position="166"/>
    </location>
</feature>
<dbReference type="Proteomes" id="UP000557857">
    <property type="component" value="Unassembled WGS sequence"/>
</dbReference>
<feature type="transmembrane region" description="Helical" evidence="7">
    <location>
        <begin position="12"/>
        <end position="29"/>
    </location>
</feature>
<dbReference type="InterPro" id="IPR002656">
    <property type="entry name" value="Acyl_transf_3_dom"/>
</dbReference>
<feature type="transmembrane region" description="Helical" evidence="7">
    <location>
        <begin position="302"/>
        <end position="323"/>
    </location>
</feature>
<evidence type="ECO:0000256" key="3">
    <source>
        <dbReference type="ARBA" id="ARBA00022475"/>
    </source>
</evidence>
<comment type="subcellular location">
    <subcellularLocation>
        <location evidence="1">Cell membrane</location>
        <topology evidence="1">Multi-pass membrane protein</topology>
    </subcellularLocation>
</comment>
<evidence type="ECO:0000256" key="5">
    <source>
        <dbReference type="ARBA" id="ARBA00022989"/>
    </source>
</evidence>
<keyword evidence="9" id="KW-0012">Acyltransferase</keyword>
<comment type="similarity">
    <text evidence="2">Belongs to the acyltransferase 3 family.</text>
</comment>
<dbReference type="EMBL" id="MSTR01000023">
    <property type="protein sequence ID" value="ONN40268.1"/>
    <property type="molecule type" value="Genomic_DNA"/>
</dbReference>
<keyword evidence="5 7" id="KW-1133">Transmembrane helix</keyword>
<feature type="transmembrane region" description="Helical" evidence="7">
    <location>
        <begin position="237"/>
        <end position="253"/>
    </location>
</feature>
<sequence>MERNHSIDLIKSCAAFFVVSVHFLLNSGFYDETIQSNMKIFWMLTRNLTIIAVPLFLLSTGFLMKNKQLSIAYLKNLFPILFLYVSISIFDWICSFFMNGSQNFIEAIFGLFDYSTDRYSWYVEMYIGLYLVIPLLNLIWQSNKNRFFHFYVVGVSLLLFFIPSLFNSFGKVIPDFWVAAYPIGYYFIGAYLAEYQEDLKKMKKTGVFLLVMISCFFFIDLLISGQTNYKNFAGNEYSGFEPLVISILFFVFCLQRSLPHNSHRFLKWISTCTLGIYLISDVTDKFIYSLAKYVFSTLEIRLRYGFLFILLSFTGALILSYPFERAKNWLQDKLNGKKSLERNESNVSTKIY</sequence>